<reference evidence="2" key="1">
    <citation type="journal article" date="2023" name="Proc. Natl. Acad. Sci. U.S.A.">
        <title>Genomic and structural basis for evolution of tropane alkaloid biosynthesis.</title>
        <authorList>
            <person name="Wanga Y.-J."/>
            <person name="Taina T."/>
            <person name="Yua J.-Y."/>
            <person name="Lia J."/>
            <person name="Xua B."/>
            <person name="Chenc J."/>
            <person name="D'Auriad J.C."/>
            <person name="Huanga J.-P."/>
            <person name="Huanga S.-X."/>
        </authorList>
    </citation>
    <scope>NUCLEOTIDE SEQUENCE [LARGE SCALE GENOMIC DNA]</scope>
    <source>
        <strain evidence="2">cv. KIB-2019</strain>
    </source>
</reference>
<evidence type="ECO:0000313" key="1">
    <source>
        <dbReference type="EMBL" id="KAJ8569931.1"/>
    </source>
</evidence>
<dbReference type="Proteomes" id="UP001152561">
    <property type="component" value="Unassembled WGS sequence"/>
</dbReference>
<keyword evidence="2" id="KW-1185">Reference proteome</keyword>
<dbReference type="EMBL" id="JAJAGQ010000002">
    <property type="protein sequence ID" value="KAJ8569931.1"/>
    <property type="molecule type" value="Genomic_DNA"/>
</dbReference>
<organism evidence="1 2">
    <name type="scientific">Anisodus acutangulus</name>
    <dbReference type="NCBI Taxonomy" id="402998"/>
    <lineage>
        <taxon>Eukaryota</taxon>
        <taxon>Viridiplantae</taxon>
        <taxon>Streptophyta</taxon>
        <taxon>Embryophyta</taxon>
        <taxon>Tracheophyta</taxon>
        <taxon>Spermatophyta</taxon>
        <taxon>Magnoliopsida</taxon>
        <taxon>eudicotyledons</taxon>
        <taxon>Gunneridae</taxon>
        <taxon>Pentapetalae</taxon>
        <taxon>asterids</taxon>
        <taxon>lamiids</taxon>
        <taxon>Solanales</taxon>
        <taxon>Solanaceae</taxon>
        <taxon>Solanoideae</taxon>
        <taxon>Hyoscyameae</taxon>
        <taxon>Anisodus</taxon>
    </lineage>
</organism>
<gene>
    <name evidence="1" type="ORF">K7X08_006508</name>
</gene>
<protein>
    <submittedName>
        <fullName evidence="1">Uncharacterized protein</fullName>
    </submittedName>
</protein>
<dbReference type="AlphaFoldDB" id="A0A9Q1MVL6"/>
<comment type="caution">
    <text evidence="1">The sequence shown here is derived from an EMBL/GenBank/DDBJ whole genome shotgun (WGS) entry which is preliminary data.</text>
</comment>
<accession>A0A9Q1MVL6</accession>
<sequence>MLGLFSSTLVILQEKNAEMEGFLDAMNELKEQLLVGSRQLDVISIIRMRGLVLRGSSIFMEKVIANYFE</sequence>
<name>A0A9Q1MVL6_9SOLA</name>
<dbReference type="OrthoDB" id="10589592at2759"/>
<evidence type="ECO:0000313" key="2">
    <source>
        <dbReference type="Proteomes" id="UP001152561"/>
    </source>
</evidence>
<proteinExistence type="predicted"/>